<keyword evidence="3" id="KW-1185">Reference proteome</keyword>
<feature type="signal peptide" evidence="1">
    <location>
        <begin position="1"/>
        <end position="26"/>
    </location>
</feature>
<accession>A0A2P6PVY5</accession>
<dbReference type="PANTHER" id="PTHR48459:SF1">
    <property type="entry name" value="CUE DOMAIN-CONTAINING PROTEIN"/>
    <property type="match status" value="1"/>
</dbReference>
<evidence type="ECO:0000313" key="3">
    <source>
        <dbReference type="Proteomes" id="UP000238479"/>
    </source>
</evidence>
<reference evidence="2 3" key="1">
    <citation type="journal article" date="2018" name="Nat. Genet.">
        <title>The Rosa genome provides new insights in the design of modern roses.</title>
        <authorList>
            <person name="Bendahmane M."/>
        </authorList>
    </citation>
    <scope>NUCLEOTIDE SEQUENCE [LARGE SCALE GENOMIC DNA]</scope>
    <source>
        <strain evidence="3">cv. Old Blush</strain>
    </source>
</reference>
<name>A0A2P6PVY5_ROSCH</name>
<comment type="caution">
    <text evidence="2">The sequence shown here is derived from an EMBL/GenBank/DDBJ whole genome shotgun (WGS) entry which is preliminary data.</text>
</comment>
<dbReference type="AlphaFoldDB" id="A0A2P6PVY5"/>
<gene>
    <name evidence="2" type="ORF">RchiOBHm_Chr6g0290811</name>
</gene>
<keyword evidence="1" id="KW-0732">Signal</keyword>
<feature type="chain" id="PRO_5015118098" evidence="1">
    <location>
        <begin position="27"/>
        <end position="93"/>
    </location>
</feature>
<organism evidence="2 3">
    <name type="scientific">Rosa chinensis</name>
    <name type="common">China rose</name>
    <dbReference type="NCBI Taxonomy" id="74649"/>
    <lineage>
        <taxon>Eukaryota</taxon>
        <taxon>Viridiplantae</taxon>
        <taxon>Streptophyta</taxon>
        <taxon>Embryophyta</taxon>
        <taxon>Tracheophyta</taxon>
        <taxon>Spermatophyta</taxon>
        <taxon>Magnoliopsida</taxon>
        <taxon>eudicotyledons</taxon>
        <taxon>Gunneridae</taxon>
        <taxon>Pentapetalae</taxon>
        <taxon>rosids</taxon>
        <taxon>fabids</taxon>
        <taxon>Rosales</taxon>
        <taxon>Rosaceae</taxon>
        <taxon>Rosoideae</taxon>
        <taxon>Rosoideae incertae sedis</taxon>
        <taxon>Rosa</taxon>
    </lineage>
</organism>
<dbReference type="Gramene" id="PRQ26092">
    <property type="protein sequence ID" value="PRQ26092"/>
    <property type="gene ID" value="RchiOBHm_Chr6g0290811"/>
</dbReference>
<dbReference type="Proteomes" id="UP000238479">
    <property type="component" value="Chromosome 6"/>
</dbReference>
<dbReference type="PANTHER" id="PTHR48459">
    <property type="entry name" value="CUE DOMAIN-CONTAINING PROTEIN"/>
    <property type="match status" value="1"/>
</dbReference>
<evidence type="ECO:0000313" key="2">
    <source>
        <dbReference type="EMBL" id="PRQ26092.1"/>
    </source>
</evidence>
<proteinExistence type="predicted"/>
<evidence type="ECO:0000256" key="1">
    <source>
        <dbReference type="SAM" id="SignalP"/>
    </source>
</evidence>
<protein>
    <submittedName>
        <fullName evidence="2">Uncharacterized protein</fullName>
    </submittedName>
</protein>
<dbReference type="EMBL" id="PDCK01000044">
    <property type="protein sequence ID" value="PRQ26092.1"/>
    <property type="molecule type" value="Genomic_DNA"/>
</dbReference>
<sequence length="93" mass="10664">MLWNLHWFFFSKIIRFYVVFIRYCRGFELMESVVPTMFGVDFRVLKAVAIENSNDLDAAVNDVLNEVLPFLTKHPESPAKVQTPSSQPTAGIL</sequence>